<evidence type="ECO:0000256" key="4">
    <source>
        <dbReference type="ARBA" id="ARBA00023163"/>
    </source>
</evidence>
<keyword evidence="4" id="KW-0804">Transcription</keyword>
<sequence length="309" mass="33612">MNTHDLEAFLAVVETGSIVAASARLHITQPGLSRRIQSLEDALGVTLFERQSKPLKPTAAGRDAYDYGRRVLRALDDLKTVVSTDDILGGEFRLGITPYLSELALDEPLNRMRDAFPSLTPQVSLGWPEQLITRVRHSEIDAAAFCLAEGAMPPTDLETSELGIEPVLFVGARDLAVPTPTTLRDLSAFPWILNQDGCGFRCLMRRAFEGAHLPFRVGIEAPGSAMRLSLAARGMGIAMVMPTALAGSPDRDRLKVIVAEDFQPRVRVWVVHRAPAGRLARPLAQFKTALTDTLSNKPAKVSRIGRAAA</sequence>
<dbReference type="PRINTS" id="PR00039">
    <property type="entry name" value="HTHLYSR"/>
</dbReference>
<dbReference type="Gene3D" id="1.10.10.10">
    <property type="entry name" value="Winged helix-like DNA-binding domain superfamily/Winged helix DNA-binding domain"/>
    <property type="match status" value="1"/>
</dbReference>
<dbReference type="InterPro" id="IPR005119">
    <property type="entry name" value="LysR_subst-bd"/>
</dbReference>
<dbReference type="Proteomes" id="UP000325161">
    <property type="component" value="Chromosome"/>
</dbReference>
<dbReference type="CDD" id="cd05466">
    <property type="entry name" value="PBP2_LTTR_substrate"/>
    <property type="match status" value="1"/>
</dbReference>
<keyword evidence="3" id="KW-0238">DNA-binding</keyword>
<proteinExistence type="inferred from homology"/>
<dbReference type="SUPFAM" id="SSF53850">
    <property type="entry name" value="Periplasmic binding protein-like II"/>
    <property type="match status" value="1"/>
</dbReference>
<dbReference type="InterPro" id="IPR036388">
    <property type="entry name" value="WH-like_DNA-bd_sf"/>
</dbReference>
<dbReference type="FunFam" id="1.10.10.10:FF:000001">
    <property type="entry name" value="LysR family transcriptional regulator"/>
    <property type="match status" value="1"/>
</dbReference>
<keyword evidence="7" id="KW-1185">Reference proteome</keyword>
<dbReference type="Pfam" id="PF03466">
    <property type="entry name" value="LysR_substrate"/>
    <property type="match status" value="1"/>
</dbReference>
<dbReference type="InterPro" id="IPR000847">
    <property type="entry name" value="LysR_HTH_N"/>
</dbReference>
<dbReference type="GO" id="GO:0003700">
    <property type="term" value="F:DNA-binding transcription factor activity"/>
    <property type="evidence" value="ECO:0007669"/>
    <property type="project" value="InterPro"/>
</dbReference>
<protein>
    <submittedName>
        <fullName evidence="6">LysR family transcriptional regulator</fullName>
    </submittedName>
</protein>
<dbReference type="PANTHER" id="PTHR30126">
    <property type="entry name" value="HTH-TYPE TRANSCRIPTIONAL REGULATOR"/>
    <property type="match status" value="1"/>
</dbReference>
<accession>A0A5C0AT58</accession>
<dbReference type="GO" id="GO:0000976">
    <property type="term" value="F:transcription cis-regulatory region binding"/>
    <property type="evidence" value="ECO:0007669"/>
    <property type="project" value="TreeGrafter"/>
</dbReference>
<dbReference type="InterPro" id="IPR036390">
    <property type="entry name" value="WH_DNA-bd_sf"/>
</dbReference>
<dbReference type="SUPFAM" id="SSF46785">
    <property type="entry name" value="Winged helix' DNA-binding domain"/>
    <property type="match status" value="1"/>
</dbReference>
<dbReference type="PANTHER" id="PTHR30126:SF39">
    <property type="entry name" value="HTH-TYPE TRANSCRIPTIONAL REGULATOR CYSL"/>
    <property type="match status" value="1"/>
</dbReference>
<name>A0A5C0AT58_9BURK</name>
<reference evidence="6 7" key="1">
    <citation type="submission" date="2019-08" db="EMBL/GenBank/DDBJ databases">
        <title>Amphibian skin-associated Pigmentiphaga: genome sequence and occurrence across geography and hosts.</title>
        <authorList>
            <person name="Bletz M.C."/>
            <person name="Bunk B."/>
            <person name="Sproeer C."/>
            <person name="Biwer P."/>
            <person name="Reiter S."/>
            <person name="Rabemananjara F.C.E."/>
            <person name="Schulz S."/>
            <person name="Overmann J."/>
            <person name="Vences M."/>
        </authorList>
    </citation>
    <scope>NUCLEOTIDE SEQUENCE [LARGE SCALE GENOMIC DNA]</scope>
    <source>
        <strain evidence="6 7">Mada1488</strain>
    </source>
</reference>
<evidence type="ECO:0000259" key="5">
    <source>
        <dbReference type="PROSITE" id="PS50931"/>
    </source>
</evidence>
<organism evidence="6 7">
    <name type="scientific">Pigmentiphaga aceris</name>
    <dbReference type="NCBI Taxonomy" id="1940612"/>
    <lineage>
        <taxon>Bacteria</taxon>
        <taxon>Pseudomonadati</taxon>
        <taxon>Pseudomonadota</taxon>
        <taxon>Betaproteobacteria</taxon>
        <taxon>Burkholderiales</taxon>
        <taxon>Alcaligenaceae</taxon>
        <taxon>Pigmentiphaga</taxon>
    </lineage>
</organism>
<dbReference type="KEGG" id="pacr:FXN63_05000"/>
<dbReference type="RefSeq" id="WP_148813406.1">
    <property type="nucleotide sequence ID" value="NZ_CP043046.1"/>
</dbReference>
<dbReference type="AlphaFoldDB" id="A0A5C0AT58"/>
<dbReference type="EMBL" id="CP043046">
    <property type="protein sequence ID" value="QEI05265.1"/>
    <property type="molecule type" value="Genomic_DNA"/>
</dbReference>
<evidence type="ECO:0000313" key="6">
    <source>
        <dbReference type="EMBL" id="QEI05265.1"/>
    </source>
</evidence>
<evidence type="ECO:0000256" key="1">
    <source>
        <dbReference type="ARBA" id="ARBA00009437"/>
    </source>
</evidence>
<dbReference type="Pfam" id="PF00126">
    <property type="entry name" value="HTH_1"/>
    <property type="match status" value="1"/>
</dbReference>
<evidence type="ECO:0000256" key="2">
    <source>
        <dbReference type="ARBA" id="ARBA00023015"/>
    </source>
</evidence>
<dbReference type="OrthoDB" id="9815174at2"/>
<evidence type="ECO:0000256" key="3">
    <source>
        <dbReference type="ARBA" id="ARBA00023125"/>
    </source>
</evidence>
<gene>
    <name evidence="6" type="ORF">FXN63_05000</name>
</gene>
<keyword evidence="2" id="KW-0805">Transcription regulation</keyword>
<dbReference type="PROSITE" id="PS50931">
    <property type="entry name" value="HTH_LYSR"/>
    <property type="match status" value="1"/>
</dbReference>
<dbReference type="Gene3D" id="3.40.190.10">
    <property type="entry name" value="Periplasmic binding protein-like II"/>
    <property type="match status" value="2"/>
</dbReference>
<evidence type="ECO:0000313" key="7">
    <source>
        <dbReference type="Proteomes" id="UP000325161"/>
    </source>
</evidence>
<comment type="similarity">
    <text evidence="1">Belongs to the LysR transcriptional regulatory family.</text>
</comment>
<feature type="domain" description="HTH lysR-type" evidence="5">
    <location>
        <begin position="1"/>
        <end position="58"/>
    </location>
</feature>